<gene>
    <name evidence="2" type="ORF">K491DRAFT_759127</name>
</gene>
<evidence type="ECO:0000313" key="3">
    <source>
        <dbReference type="Proteomes" id="UP000799324"/>
    </source>
</evidence>
<proteinExistence type="predicted"/>
<feature type="region of interest" description="Disordered" evidence="1">
    <location>
        <begin position="230"/>
        <end position="253"/>
    </location>
</feature>
<dbReference type="AlphaFoldDB" id="A0A6A6T328"/>
<sequence length="253" mass="26665">MAVLGCSPAQEPIHLHLHLHLHINTAVRFLQGFLCVTSLPMPPKSQNAKGMLMDGYNTMTPPPDTHGAHTCLSQNVAPCLDHVESVDGVVVGSGALGLVVESGDVIVDEVDVDLDFVDLDLVFERADGVVVVVCAPGSLGVESDTGTVMKMGMCCEDGKGWEGDKIGSEEGPADKGVDDEKNGSEEADDDDERDSDDDKNGSDGDADIDNDGDALIDIFSTAGFLCIADAESSQKGGSSNEHQPPISEWRETL</sequence>
<reference evidence="2" key="1">
    <citation type="journal article" date="2020" name="Stud. Mycol.">
        <title>101 Dothideomycetes genomes: a test case for predicting lifestyles and emergence of pathogens.</title>
        <authorList>
            <person name="Haridas S."/>
            <person name="Albert R."/>
            <person name="Binder M."/>
            <person name="Bloem J."/>
            <person name="Labutti K."/>
            <person name="Salamov A."/>
            <person name="Andreopoulos B."/>
            <person name="Baker S."/>
            <person name="Barry K."/>
            <person name="Bills G."/>
            <person name="Bluhm B."/>
            <person name="Cannon C."/>
            <person name="Castanera R."/>
            <person name="Culley D."/>
            <person name="Daum C."/>
            <person name="Ezra D."/>
            <person name="Gonzalez J."/>
            <person name="Henrissat B."/>
            <person name="Kuo A."/>
            <person name="Liang C."/>
            <person name="Lipzen A."/>
            <person name="Lutzoni F."/>
            <person name="Magnuson J."/>
            <person name="Mondo S."/>
            <person name="Nolan M."/>
            <person name="Ohm R."/>
            <person name="Pangilinan J."/>
            <person name="Park H.-J."/>
            <person name="Ramirez L."/>
            <person name="Alfaro M."/>
            <person name="Sun H."/>
            <person name="Tritt A."/>
            <person name="Yoshinaga Y."/>
            <person name="Zwiers L.-H."/>
            <person name="Turgeon B."/>
            <person name="Goodwin S."/>
            <person name="Spatafora J."/>
            <person name="Crous P."/>
            <person name="Grigoriev I."/>
        </authorList>
    </citation>
    <scope>NUCLEOTIDE SEQUENCE</scope>
    <source>
        <strain evidence="2">CBS 122681</strain>
    </source>
</reference>
<dbReference type="Proteomes" id="UP000799324">
    <property type="component" value="Unassembled WGS sequence"/>
</dbReference>
<accession>A0A6A6T328</accession>
<feature type="compositionally biased region" description="Polar residues" evidence="1">
    <location>
        <begin position="231"/>
        <end position="242"/>
    </location>
</feature>
<feature type="compositionally biased region" description="Basic and acidic residues" evidence="1">
    <location>
        <begin position="161"/>
        <end position="184"/>
    </location>
</feature>
<feature type="compositionally biased region" description="Acidic residues" evidence="1">
    <location>
        <begin position="185"/>
        <end position="195"/>
    </location>
</feature>
<evidence type="ECO:0000313" key="2">
    <source>
        <dbReference type="EMBL" id="KAF2654170.1"/>
    </source>
</evidence>
<dbReference type="EMBL" id="MU004368">
    <property type="protein sequence ID" value="KAF2654170.1"/>
    <property type="molecule type" value="Genomic_DNA"/>
</dbReference>
<feature type="region of interest" description="Disordered" evidence="1">
    <location>
        <begin position="161"/>
        <end position="212"/>
    </location>
</feature>
<protein>
    <submittedName>
        <fullName evidence="2">Uncharacterized protein</fullName>
    </submittedName>
</protein>
<evidence type="ECO:0000256" key="1">
    <source>
        <dbReference type="SAM" id="MobiDB-lite"/>
    </source>
</evidence>
<name>A0A6A6T328_9PLEO</name>
<organism evidence="2 3">
    <name type="scientific">Lophiostoma macrostomum CBS 122681</name>
    <dbReference type="NCBI Taxonomy" id="1314788"/>
    <lineage>
        <taxon>Eukaryota</taxon>
        <taxon>Fungi</taxon>
        <taxon>Dikarya</taxon>
        <taxon>Ascomycota</taxon>
        <taxon>Pezizomycotina</taxon>
        <taxon>Dothideomycetes</taxon>
        <taxon>Pleosporomycetidae</taxon>
        <taxon>Pleosporales</taxon>
        <taxon>Lophiostomataceae</taxon>
        <taxon>Lophiostoma</taxon>
    </lineage>
</organism>
<keyword evidence="3" id="KW-1185">Reference proteome</keyword>